<dbReference type="Proteomes" id="UP000285710">
    <property type="component" value="Unassembled WGS sequence"/>
</dbReference>
<dbReference type="PANTHER" id="PTHR33931:SF2">
    <property type="entry name" value="HOLIN-LIKE PROTEIN CIDA"/>
    <property type="match status" value="1"/>
</dbReference>
<accession>A0A443K794</accession>
<dbReference type="InterPro" id="IPR005538">
    <property type="entry name" value="LrgA/CidA"/>
</dbReference>
<evidence type="ECO:0000256" key="5">
    <source>
        <dbReference type="ARBA" id="ARBA00023136"/>
    </source>
</evidence>
<evidence type="ECO:0000313" key="9">
    <source>
        <dbReference type="EMBL" id="RWR33385.1"/>
    </source>
</evidence>
<dbReference type="EMBL" id="SAUX01000014">
    <property type="protein sequence ID" value="RWR28647.1"/>
    <property type="molecule type" value="Genomic_DNA"/>
</dbReference>
<dbReference type="AlphaFoldDB" id="A0A443J069"/>
<dbReference type="PANTHER" id="PTHR33931">
    <property type="entry name" value="HOLIN-LIKE PROTEIN CIDA-RELATED"/>
    <property type="match status" value="1"/>
</dbReference>
<evidence type="ECO:0000256" key="3">
    <source>
        <dbReference type="ARBA" id="ARBA00022692"/>
    </source>
</evidence>
<keyword evidence="3 6" id="KW-0812">Transmembrane</keyword>
<dbReference type="RefSeq" id="WP_128180481.1">
    <property type="nucleotide sequence ID" value="NZ_SAUV01000001.1"/>
</dbReference>
<sequence length="119" mass="12431">MLVPAFAIILLFQLVGEVISRALHLPLPGPVLGMVGMVVALSMIPKLGEIVTPVAQGLLRYLALMFVPVGVGIVSSLQTIEAHWLAISASLFLSTIAAIGLGALTFVWVARLTGGEADE</sequence>
<gene>
    <name evidence="9" type="ORF">D2T29_06935</name>
    <name evidence="8" type="ORF">D2T31_13160</name>
    <name evidence="7" type="ORF">D2T33_05100</name>
</gene>
<evidence type="ECO:0000256" key="1">
    <source>
        <dbReference type="ARBA" id="ARBA00004651"/>
    </source>
</evidence>
<evidence type="ECO:0000313" key="10">
    <source>
        <dbReference type="Proteomes" id="UP000284451"/>
    </source>
</evidence>
<evidence type="ECO:0000256" key="2">
    <source>
        <dbReference type="ARBA" id="ARBA00022475"/>
    </source>
</evidence>
<dbReference type="Proteomes" id="UP000284451">
    <property type="component" value="Unassembled WGS sequence"/>
</dbReference>
<dbReference type="EMBL" id="SAUY01000006">
    <property type="protein sequence ID" value="RWR33385.1"/>
    <property type="molecule type" value="Genomic_DNA"/>
</dbReference>
<dbReference type="GO" id="GO:0005886">
    <property type="term" value="C:plasma membrane"/>
    <property type="evidence" value="ECO:0007669"/>
    <property type="project" value="UniProtKB-SubCell"/>
</dbReference>
<dbReference type="Pfam" id="PF03788">
    <property type="entry name" value="LrgA"/>
    <property type="match status" value="1"/>
</dbReference>
<feature type="transmembrane region" description="Helical" evidence="6">
    <location>
        <begin position="30"/>
        <end position="47"/>
    </location>
</feature>
<evidence type="ECO:0000313" key="8">
    <source>
        <dbReference type="EMBL" id="RWR28647.1"/>
    </source>
</evidence>
<evidence type="ECO:0000256" key="4">
    <source>
        <dbReference type="ARBA" id="ARBA00022989"/>
    </source>
</evidence>
<evidence type="ECO:0000256" key="6">
    <source>
        <dbReference type="SAM" id="Phobius"/>
    </source>
</evidence>
<reference evidence="10 11" key="1">
    <citation type="submission" date="2019-01" db="EMBL/GenBank/DDBJ databases">
        <title>Sinorhodobacter populi sp. nov. isolated from the symptomatic bark tissue of Populus euramericana canker.</title>
        <authorList>
            <person name="Xu G."/>
        </authorList>
    </citation>
    <scope>NUCLEOTIDE SEQUENCE [LARGE SCALE GENOMIC DNA]</scope>
    <source>
        <strain evidence="9 10">07D10-4-3</strain>
        <strain evidence="7 12">2D-5</strain>
        <strain evidence="8 11">D19-10-3-21</strain>
    </source>
</reference>
<evidence type="ECO:0000313" key="11">
    <source>
        <dbReference type="Proteomes" id="UP000285295"/>
    </source>
</evidence>
<name>A0A443J069_9RHOB</name>
<dbReference type="Proteomes" id="UP000285295">
    <property type="component" value="Unassembled WGS sequence"/>
</dbReference>
<comment type="caution">
    <text evidence="7">The sequence shown here is derived from an EMBL/GenBank/DDBJ whole genome shotgun (WGS) entry which is preliminary data.</text>
</comment>
<evidence type="ECO:0000313" key="12">
    <source>
        <dbReference type="Proteomes" id="UP000285710"/>
    </source>
</evidence>
<accession>A0A443J069</accession>
<accession>A0A443KKT0</accession>
<keyword evidence="2" id="KW-1003">Cell membrane</keyword>
<comment type="subcellular location">
    <subcellularLocation>
        <location evidence="1">Cell membrane</location>
        <topology evidence="1">Multi-pass membrane protein</topology>
    </subcellularLocation>
</comment>
<proteinExistence type="predicted"/>
<feature type="transmembrane region" description="Helical" evidence="6">
    <location>
        <begin position="84"/>
        <end position="110"/>
    </location>
</feature>
<feature type="transmembrane region" description="Helical" evidence="6">
    <location>
        <begin position="59"/>
        <end position="78"/>
    </location>
</feature>
<keyword evidence="12" id="KW-1185">Reference proteome</keyword>
<dbReference type="EMBL" id="SAUW01000004">
    <property type="protein sequence ID" value="RWR13776.1"/>
    <property type="molecule type" value="Genomic_DNA"/>
</dbReference>
<evidence type="ECO:0000313" key="7">
    <source>
        <dbReference type="EMBL" id="RWR13776.1"/>
    </source>
</evidence>
<dbReference type="OrthoDB" id="385012at2"/>
<protein>
    <submittedName>
        <fullName evidence="7">CidA/LrgA family protein</fullName>
    </submittedName>
</protein>
<keyword evidence="5 6" id="KW-0472">Membrane</keyword>
<reference evidence="10 11" key="2">
    <citation type="submission" date="2019-01" db="EMBL/GenBank/DDBJ databases">
        <authorList>
            <person name="Li Y."/>
        </authorList>
    </citation>
    <scope>NUCLEOTIDE SEQUENCE [LARGE SCALE GENOMIC DNA]</scope>
    <source>
        <strain evidence="9 10">07D10-4-3</strain>
        <strain evidence="7 12">2D-5</strain>
        <strain evidence="8 11">D19-10-3-21</strain>
    </source>
</reference>
<organism evidence="7 12">
    <name type="scientific">Paenirhodobacter populi</name>
    <dbReference type="NCBI Taxonomy" id="2306993"/>
    <lineage>
        <taxon>Bacteria</taxon>
        <taxon>Pseudomonadati</taxon>
        <taxon>Pseudomonadota</taxon>
        <taxon>Alphaproteobacteria</taxon>
        <taxon>Rhodobacterales</taxon>
        <taxon>Rhodobacter group</taxon>
        <taxon>Paenirhodobacter</taxon>
    </lineage>
</organism>
<keyword evidence="4 6" id="KW-1133">Transmembrane helix</keyword>